<dbReference type="SUPFAM" id="SSF81606">
    <property type="entry name" value="PP2C-like"/>
    <property type="match status" value="1"/>
</dbReference>
<comment type="caution">
    <text evidence="12">The sequence shown here is derived from an EMBL/GenBank/DDBJ whole genome shotgun (WGS) entry which is preliminary data.</text>
</comment>
<dbReference type="Pfam" id="PF00481">
    <property type="entry name" value="PP2C"/>
    <property type="match status" value="1"/>
</dbReference>
<comment type="subcellular location">
    <subcellularLocation>
        <location evidence="1">Membrane</location>
        <topology evidence="1">Multi-pass membrane protein</topology>
    </subcellularLocation>
</comment>
<sequence length="1086" mass="121112">MAGEEDDALGFFPVQEEKQGSPKQEDEQQDGQDLQDFLRQLSQRPATSRSFSTLLSAPPARLEWDFSVMANRKQILSRMAGRARPGEVCCILGGSGAGKSTLLNVLAGRQLTNRVFRIEGELRVNGRNVEPWRLRPRVAYVMQKDEFFATETPREAILFSARLRLSANHLAELEDKGIHSYISQLLESLGLSGCCDRRIGGASLNGISNGERKRVSIGVELITRPSIVFLDEPTTGLDSFSAWQVMRIVKDLALSGCTVICTIHQPSSEIFAMVDRVICLCHQRAIFQGPAVDLPKWLEESGRHVPRDYNPADYVMFLMETLPKRDVELLCDKGKLSRESSFRPSAEGGAAPHRPLDPSKMRKGFGLQVWCLTQREWRNLRRDSASLKLRFVLTAFLSILFSLVFFNVGEHPVLATLRRKSGGLLQVALAHPRLQRVRRVCMRAFCPDVPILRQQLQREVEYHYKAVVQVGFTAMFSASQPTILSFPLERSVFLREYSSNMYGTLAYFLSKMLVEVPLGAVQAFLALTLSHRCMRFQGDFWEMWATVCLLNACAVSFSLLIGCIVRFPRESGAIGPLVFVPQLLMSGTFIPVQAIPHFLRWMQYISFLQYAVKLLAIVEFRRTDPMLQRVIFRTMEVDPELTKVYIGTLLLMPRALERLSGVVAALTRQTWGVGGCAPLRLSGRMRVSLATPVKAVAPAGANRSVSRPIKGPLLRVAREVTRERLGSEDGHGGHSFGRVPLVQVGRSTVLDEVKSRVTESTPHPAWVAVPITQCPGTGKSHSVCAYQSIGDRKTQEDRYTLVPCLDPTLEVPNSFFGVFDGTVGDFASNAVKDLVVPKLLESPSWKAFRQAHGGLKPAEEERLLTEAFRDMYRWADEALLAHCARHTQHYATCTSVTVLVVGDLLVVGHLGDSRIILAKEEEEGRAGELLGEQLTLDHKPDLDGERRRIEQCGGLVVRLRNHGNKPFIRGGDFMMRKGLGEQPMQLQYSRAFGAKDLKVFGMSCMPDVRVIRMGHSPYKSVRSLVLASDGLWDVISTQEAVRIFQEAAAKNEHPAEALVTSALREQVRLGGRADNITAVTVQFDPH</sequence>
<dbReference type="InterPro" id="IPR001932">
    <property type="entry name" value="PPM-type_phosphatase-like_dom"/>
</dbReference>
<dbReference type="PANTHER" id="PTHR48041:SF139">
    <property type="entry name" value="PROTEIN SCARLET"/>
    <property type="match status" value="1"/>
</dbReference>
<feature type="transmembrane region" description="Helical" evidence="9">
    <location>
        <begin position="389"/>
        <end position="409"/>
    </location>
</feature>
<dbReference type="GO" id="GO:0016020">
    <property type="term" value="C:membrane"/>
    <property type="evidence" value="ECO:0007669"/>
    <property type="project" value="UniProtKB-SubCell"/>
</dbReference>
<evidence type="ECO:0000259" key="10">
    <source>
        <dbReference type="PROSITE" id="PS50893"/>
    </source>
</evidence>
<dbReference type="OrthoDB" id="184675at2759"/>
<dbReference type="GO" id="GO:0005524">
    <property type="term" value="F:ATP binding"/>
    <property type="evidence" value="ECO:0007669"/>
    <property type="project" value="UniProtKB-KW"/>
</dbReference>
<dbReference type="Proteomes" id="UP000604046">
    <property type="component" value="Unassembled WGS sequence"/>
</dbReference>
<dbReference type="InterPro" id="IPR003439">
    <property type="entry name" value="ABC_transporter-like_ATP-bd"/>
</dbReference>
<keyword evidence="6 9" id="KW-1133">Transmembrane helix</keyword>
<feature type="domain" description="PPM-type phosphatase" evidence="11">
    <location>
        <begin position="780"/>
        <end position="1083"/>
    </location>
</feature>
<keyword evidence="13" id="KW-1185">Reference proteome</keyword>
<dbReference type="GO" id="GO:0140359">
    <property type="term" value="F:ABC-type transporter activity"/>
    <property type="evidence" value="ECO:0007669"/>
    <property type="project" value="InterPro"/>
</dbReference>
<feature type="compositionally biased region" description="Basic and acidic residues" evidence="8">
    <location>
        <begin position="15"/>
        <end position="26"/>
    </location>
</feature>
<dbReference type="PROSITE" id="PS51746">
    <property type="entry name" value="PPM_2"/>
    <property type="match status" value="1"/>
</dbReference>
<dbReference type="AlphaFoldDB" id="A0A812RYA2"/>
<feature type="region of interest" description="Disordered" evidence="8">
    <location>
        <begin position="339"/>
        <end position="359"/>
    </location>
</feature>
<dbReference type="InterPro" id="IPR003593">
    <property type="entry name" value="AAA+_ATPase"/>
</dbReference>
<proteinExistence type="predicted"/>
<keyword evidence="5" id="KW-0067">ATP-binding</keyword>
<dbReference type="Pfam" id="PF01061">
    <property type="entry name" value="ABC2_membrane"/>
    <property type="match status" value="1"/>
</dbReference>
<dbReference type="Gene3D" id="3.60.40.10">
    <property type="entry name" value="PPM-type phosphatase domain"/>
    <property type="match status" value="1"/>
</dbReference>
<dbReference type="SUPFAM" id="SSF52540">
    <property type="entry name" value="P-loop containing nucleoside triphosphate hydrolases"/>
    <property type="match status" value="1"/>
</dbReference>
<protein>
    <submittedName>
        <fullName evidence="12">Wht-1 protein</fullName>
    </submittedName>
</protein>
<dbReference type="CDD" id="cd00143">
    <property type="entry name" value="PP2Cc"/>
    <property type="match status" value="1"/>
</dbReference>
<dbReference type="GO" id="GO:0016887">
    <property type="term" value="F:ATP hydrolysis activity"/>
    <property type="evidence" value="ECO:0007669"/>
    <property type="project" value="InterPro"/>
</dbReference>
<feature type="region of interest" description="Disordered" evidence="8">
    <location>
        <begin position="1"/>
        <end position="35"/>
    </location>
</feature>
<dbReference type="PANTHER" id="PTHR48041">
    <property type="entry name" value="ABC TRANSPORTER G FAMILY MEMBER 28"/>
    <property type="match status" value="1"/>
</dbReference>
<evidence type="ECO:0000256" key="6">
    <source>
        <dbReference type="ARBA" id="ARBA00022989"/>
    </source>
</evidence>
<evidence type="ECO:0000256" key="7">
    <source>
        <dbReference type="ARBA" id="ARBA00023136"/>
    </source>
</evidence>
<evidence type="ECO:0000259" key="11">
    <source>
        <dbReference type="PROSITE" id="PS51746"/>
    </source>
</evidence>
<dbReference type="InterPro" id="IPR050352">
    <property type="entry name" value="ABCG_transporters"/>
</dbReference>
<dbReference type="InterPro" id="IPR027417">
    <property type="entry name" value="P-loop_NTPase"/>
</dbReference>
<evidence type="ECO:0000256" key="8">
    <source>
        <dbReference type="SAM" id="MobiDB-lite"/>
    </source>
</evidence>
<dbReference type="Gene3D" id="3.40.50.300">
    <property type="entry name" value="P-loop containing nucleotide triphosphate hydrolases"/>
    <property type="match status" value="1"/>
</dbReference>
<dbReference type="CDD" id="cd03213">
    <property type="entry name" value="ABCG_EPDR"/>
    <property type="match status" value="1"/>
</dbReference>
<dbReference type="InterPro" id="IPR036457">
    <property type="entry name" value="PPM-type-like_dom_sf"/>
</dbReference>
<dbReference type="InterPro" id="IPR013525">
    <property type="entry name" value="ABC2_TM"/>
</dbReference>
<keyword evidence="4" id="KW-0547">Nucleotide-binding</keyword>
<evidence type="ECO:0000256" key="2">
    <source>
        <dbReference type="ARBA" id="ARBA00022448"/>
    </source>
</evidence>
<evidence type="ECO:0000256" key="5">
    <source>
        <dbReference type="ARBA" id="ARBA00022840"/>
    </source>
</evidence>
<reference evidence="12" key="1">
    <citation type="submission" date="2021-02" db="EMBL/GenBank/DDBJ databases">
        <authorList>
            <person name="Dougan E. K."/>
            <person name="Rhodes N."/>
            <person name="Thang M."/>
            <person name="Chan C."/>
        </authorList>
    </citation>
    <scope>NUCLEOTIDE SEQUENCE</scope>
</reference>
<evidence type="ECO:0000256" key="4">
    <source>
        <dbReference type="ARBA" id="ARBA00022741"/>
    </source>
</evidence>
<evidence type="ECO:0000256" key="3">
    <source>
        <dbReference type="ARBA" id="ARBA00022692"/>
    </source>
</evidence>
<evidence type="ECO:0000256" key="1">
    <source>
        <dbReference type="ARBA" id="ARBA00004141"/>
    </source>
</evidence>
<feature type="domain" description="ABC transporter" evidence="10">
    <location>
        <begin position="60"/>
        <end position="307"/>
    </location>
</feature>
<organism evidence="12 13">
    <name type="scientific">Symbiodinium natans</name>
    <dbReference type="NCBI Taxonomy" id="878477"/>
    <lineage>
        <taxon>Eukaryota</taxon>
        <taxon>Sar</taxon>
        <taxon>Alveolata</taxon>
        <taxon>Dinophyceae</taxon>
        <taxon>Suessiales</taxon>
        <taxon>Symbiodiniaceae</taxon>
        <taxon>Symbiodinium</taxon>
    </lineage>
</organism>
<evidence type="ECO:0000313" key="12">
    <source>
        <dbReference type="EMBL" id="CAE7460087.1"/>
    </source>
</evidence>
<dbReference type="SMART" id="SM00382">
    <property type="entry name" value="AAA"/>
    <property type="match status" value="1"/>
</dbReference>
<gene>
    <name evidence="12" type="primary">wht-1</name>
    <name evidence="12" type="ORF">SNAT2548_LOCUS25529</name>
</gene>
<keyword evidence="3 9" id="KW-0812">Transmembrane</keyword>
<dbReference type="EMBL" id="CAJNDS010002398">
    <property type="protein sequence ID" value="CAE7460087.1"/>
    <property type="molecule type" value="Genomic_DNA"/>
</dbReference>
<feature type="transmembrane region" description="Helical" evidence="9">
    <location>
        <begin position="505"/>
        <end position="529"/>
    </location>
</feature>
<dbReference type="PROSITE" id="PS50893">
    <property type="entry name" value="ABC_TRANSPORTER_2"/>
    <property type="match status" value="1"/>
</dbReference>
<evidence type="ECO:0000256" key="9">
    <source>
        <dbReference type="SAM" id="Phobius"/>
    </source>
</evidence>
<keyword evidence="2" id="KW-0813">Transport</keyword>
<name>A0A812RYA2_9DINO</name>
<feature type="transmembrane region" description="Helical" evidence="9">
    <location>
        <begin position="541"/>
        <end position="565"/>
    </location>
</feature>
<feature type="transmembrane region" description="Helical" evidence="9">
    <location>
        <begin position="577"/>
        <end position="595"/>
    </location>
</feature>
<accession>A0A812RYA2</accession>
<dbReference type="SMART" id="SM00332">
    <property type="entry name" value="PP2Cc"/>
    <property type="match status" value="1"/>
</dbReference>
<dbReference type="Pfam" id="PF00005">
    <property type="entry name" value="ABC_tran"/>
    <property type="match status" value="1"/>
</dbReference>
<keyword evidence="7 9" id="KW-0472">Membrane</keyword>
<evidence type="ECO:0000313" key="13">
    <source>
        <dbReference type="Proteomes" id="UP000604046"/>
    </source>
</evidence>